<feature type="transmembrane region" description="Helical" evidence="10">
    <location>
        <begin position="209"/>
        <end position="227"/>
    </location>
</feature>
<feature type="transmembrane region" description="Helical" evidence="10">
    <location>
        <begin position="676"/>
        <end position="693"/>
    </location>
</feature>
<proteinExistence type="inferred from homology"/>
<keyword evidence="4 10" id="KW-0328">Glycosyltransferase</keyword>
<evidence type="ECO:0000256" key="6">
    <source>
        <dbReference type="ARBA" id="ARBA00022692"/>
    </source>
</evidence>
<evidence type="ECO:0000313" key="14">
    <source>
        <dbReference type="Proteomes" id="UP000823842"/>
    </source>
</evidence>
<gene>
    <name evidence="13" type="ORF">IAA06_03720</name>
</gene>
<feature type="transmembrane region" description="Helical" evidence="10">
    <location>
        <begin position="457"/>
        <end position="476"/>
    </location>
</feature>
<feature type="transmembrane region" description="Helical" evidence="10">
    <location>
        <begin position="557"/>
        <end position="577"/>
    </location>
</feature>
<feature type="transmembrane region" description="Helical" evidence="10">
    <location>
        <begin position="161"/>
        <end position="182"/>
    </location>
</feature>
<comment type="pathway">
    <text evidence="2 10">Protein modification; protein glycosylation.</text>
</comment>
<evidence type="ECO:0000256" key="1">
    <source>
        <dbReference type="ARBA" id="ARBA00004127"/>
    </source>
</evidence>
<reference evidence="13" key="2">
    <citation type="submission" date="2021-04" db="EMBL/GenBank/DDBJ databases">
        <authorList>
            <person name="Gilroy R."/>
        </authorList>
    </citation>
    <scope>NUCLEOTIDE SEQUENCE</scope>
    <source>
        <strain evidence="13">ChiSjej1B19-5720</strain>
    </source>
</reference>
<keyword evidence="8 10" id="KW-0472">Membrane</keyword>
<keyword evidence="7 10" id="KW-1133">Transmembrane helix</keyword>
<feature type="transmembrane region" description="Helical" evidence="10">
    <location>
        <begin position="404"/>
        <end position="424"/>
    </location>
</feature>
<evidence type="ECO:0000256" key="9">
    <source>
        <dbReference type="ARBA" id="ARBA00093617"/>
    </source>
</evidence>
<dbReference type="Pfam" id="PF02366">
    <property type="entry name" value="PMT"/>
    <property type="match status" value="1"/>
</dbReference>
<comment type="subcellular location">
    <subcellularLocation>
        <location evidence="10">Cell membrane</location>
    </subcellularLocation>
    <subcellularLocation>
        <location evidence="1">Endomembrane system</location>
        <topology evidence="1">Multi-pass membrane protein</topology>
    </subcellularLocation>
</comment>
<dbReference type="EMBL" id="DWYZ01000077">
    <property type="protein sequence ID" value="HJB27885.1"/>
    <property type="molecule type" value="Genomic_DNA"/>
</dbReference>
<dbReference type="InterPro" id="IPR003342">
    <property type="entry name" value="ArnT-like_N"/>
</dbReference>
<dbReference type="Proteomes" id="UP000823842">
    <property type="component" value="Unassembled WGS sequence"/>
</dbReference>
<feature type="domain" description="ArnT-like N-terminal" evidence="11">
    <location>
        <begin position="353"/>
        <end position="580"/>
    </location>
</feature>
<keyword evidence="5 10" id="KW-0808">Transferase</keyword>
<sequence>MIWVHLLMAAALLGFYGAYEKSRHSAPVSGGRIVLAFAIGLFLRPVLALYYGQENHAFVFVDMAVAGGIFYWAKRKYSGEKGFWLSCIYFFNPAVLGYTSVWGVKEGFWMYPILFLLLFCYIYSGNPRFFDCYVIMTAGIFYENIYAFRLREILTEGERKLWMVMIGALFAAAAVIFSRIILRTCESEKRKGIPAVSVRILPFGRKDGLIIAGLCVIYGCAAFWNLGSMKAPETQYTLKEGESLVFDFEKDTAFRNISWYLMDEDPITMTVEYKSEGTGSWSCAGELTMDAVFTWGSFPVDFSADSIRLTNLSGEASVAELVFQDEGGELQIPEYGSEREALFDEADTFPEELDYRSSVYFDEKIYSRTAYEFLNGLTAREVTHPPLGKILISIGTLLFGTTPFGFRFMGALVGILMLPFVYLLGRDIGKSRFLGGFAAFLFAFDFMHFTQTRLATIDVYITFFTILMFFFMYRYSRLSFYDTPLKKTFIPLGACGISFGMGIACKWTGFYAGLGLAVLFFRVLYLRYREYVYACEKPGKSSNGIQHEFIQKNFKKYALWTIAFCIVFFVLLPFGIYTASYLPFLDGTDSGLLERMWNNQKLMLEFHGGLDVGHPYSSYWYQWPVMIRPVFYYSRVISDTVSQGISAFGNPMVWWAGIPAAFYMIYRWIKYDDGNARFLCIAYGACYLPWSLVTRCTFAYHYFPCVPLVCCMLMYSFGLWRTCLGRKKWTAAVMGYAMAALVLFAMFYPVISGTPVSKEYVADVLRWMKTWVLVL</sequence>
<evidence type="ECO:0000256" key="2">
    <source>
        <dbReference type="ARBA" id="ARBA00004922"/>
    </source>
</evidence>
<dbReference type="Pfam" id="PF16192">
    <property type="entry name" value="PMT_4TMC"/>
    <property type="match status" value="1"/>
</dbReference>
<evidence type="ECO:0000259" key="12">
    <source>
        <dbReference type="Pfam" id="PF16192"/>
    </source>
</evidence>
<feature type="transmembrane region" description="Helical" evidence="10">
    <location>
        <begin position="108"/>
        <end position="125"/>
    </location>
</feature>
<name>A0A9D2RWJ9_9FIRM</name>
<keyword evidence="6 10" id="KW-0812">Transmembrane</keyword>
<evidence type="ECO:0000256" key="10">
    <source>
        <dbReference type="RuleBase" id="RU367007"/>
    </source>
</evidence>
<reference evidence="13" key="1">
    <citation type="journal article" date="2021" name="PeerJ">
        <title>Extensive microbial diversity within the chicken gut microbiome revealed by metagenomics and culture.</title>
        <authorList>
            <person name="Gilroy R."/>
            <person name="Ravi A."/>
            <person name="Getino M."/>
            <person name="Pursley I."/>
            <person name="Horton D.L."/>
            <person name="Alikhan N.F."/>
            <person name="Baker D."/>
            <person name="Gharbi K."/>
            <person name="Hall N."/>
            <person name="Watson M."/>
            <person name="Adriaenssens E.M."/>
            <person name="Foster-Nyarko E."/>
            <person name="Jarju S."/>
            <person name="Secka A."/>
            <person name="Antonio M."/>
            <person name="Oren A."/>
            <person name="Chaudhuri R.R."/>
            <person name="La Ragione R."/>
            <person name="Hildebrand F."/>
            <person name="Pallen M.J."/>
        </authorList>
    </citation>
    <scope>NUCLEOTIDE SEQUENCE</scope>
    <source>
        <strain evidence="13">ChiSjej1B19-5720</strain>
    </source>
</reference>
<evidence type="ECO:0000256" key="7">
    <source>
        <dbReference type="ARBA" id="ARBA00022989"/>
    </source>
</evidence>
<dbReference type="PANTHER" id="PTHR10050">
    <property type="entry name" value="DOLICHYL-PHOSPHATE-MANNOSE--PROTEIN MANNOSYLTRANSFERASE"/>
    <property type="match status" value="1"/>
</dbReference>
<evidence type="ECO:0000313" key="13">
    <source>
        <dbReference type="EMBL" id="HJB27885.1"/>
    </source>
</evidence>
<protein>
    <recommendedName>
        <fullName evidence="9 10">Polyprenol-phosphate-mannose--protein mannosyltransferase</fullName>
        <ecNumber evidence="10">2.4.1.-</ecNumber>
    </recommendedName>
</protein>
<dbReference type="InterPro" id="IPR032421">
    <property type="entry name" value="PMT_4TMC"/>
</dbReference>
<dbReference type="GO" id="GO:0005886">
    <property type="term" value="C:plasma membrane"/>
    <property type="evidence" value="ECO:0007669"/>
    <property type="project" value="UniProtKB-SubCell"/>
</dbReference>
<dbReference type="AlphaFoldDB" id="A0A9D2RWJ9"/>
<feature type="transmembrane region" description="Helical" evidence="10">
    <location>
        <begin position="488"/>
        <end position="504"/>
    </location>
</feature>
<evidence type="ECO:0000256" key="5">
    <source>
        <dbReference type="ARBA" id="ARBA00022679"/>
    </source>
</evidence>
<feature type="transmembrane region" description="Helical" evidence="10">
    <location>
        <begin position="132"/>
        <end position="149"/>
    </location>
</feature>
<accession>A0A9D2RWJ9</accession>
<feature type="transmembrane region" description="Helical" evidence="10">
    <location>
        <begin position="82"/>
        <end position="102"/>
    </location>
</feature>
<feature type="transmembrane region" description="Helical" evidence="10">
    <location>
        <begin position="729"/>
        <end position="751"/>
    </location>
</feature>
<keyword evidence="10" id="KW-1003">Cell membrane</keyword>
<feature type="transmembrane region" description="Helical" evidence="10">
    <location>
        <begin position="33"/>
        <end position="51"/>
    </location>
</feature>
<feature type="transmembrane region" description="Helical" evidence="10">
    <location>
        <begin position="652"/>
        <end position="669"/>
    </location>
</feature>
<dbReference type="GO" id="GO:0012505">
    <property type="term" value="C:endomembrane system"/>
    <property type="evidence" value="ECO:0007669"/>
    <property type="project" value="UniProtKB-SubCell"/>
</dbReference>
<dbReference type="GO" id="GO:0004169">
    <property type="term" value="F:dolichyl-phosphate-mannose-protein mannosyltransferase activity"/>
    <property type="evidence" value="ECO:0007669"/>
    <property type="project" value="UniProtKB-UniRule"/>
</dbReference>
<dbReference type="InterPro" id="IPR027005">
    <property type="entry name" value="PMT-like"/>
</dbReference>
<comment type="similarity">
    <text evidence="3 10">Belongs to the glycosyltransferase 39 family.</text>
</comment>
<organism evidence="13 14">
    <name type="scientific">Candidatus Blautia faecavium</name>
    <dbReference type="NCBI Taxonomy" id="2838487"/>
    <lineage>
        <taxon>Bacteria</taxon>
        <taxon>Bacillati</taxon>
        <taxon>Bacillota</taxon>
        <taxon>Clostridia</taxon>
        <taxon>Lachnospirales</taxon>
        <taxon>Lachnospiraceae</taxon>
        <taxon>Blautia</taxon>
    </lineage>
</organism>
<dbReference type="EC" id="2.4.1.-" evidence="10"/>
<evidence type="ECO:0000256" key="8">
    <source>
        <dbReference type="ARBA" id="ARBA00023136"/>
    </source>
</evidence>
<comment type="caution">
    <text evidence="13">The sequence shown here is derived from an EMBL/GenBank/DDBJ whole genome shotgun (WGS) entry which is preliminary data.</text>
</comment>
<comment type="function">
    <text evidence="10">Protein O-mannosyltransferase that catalyzes the transfer of a single mannose residue from a polyprenol phospho-mannosyl lipidic donor to the hydroxyl group of selected serine and threonine residues in acceptor proteins.</text>
</comment>
<evidence type="ECO:0000259" key="11">
    <source>
        <dbReference type="Pfam" id="PF02366"/>
    </source>
</evidence>
<feature type="transmembrane region" description="Helical" evidence="10">
    <location>
        <begin position="699"/>
        <end position="717"/>
    </location>
</feature>
<evidence type="ECO:0000256" key="3">
    <source>
        <dbReference type="ARBA" id="ARBA00007222"/>
    </source>
</evidence>
<feature type="domain" description="Protein O-mannosyl-transferase C-terminal four TM" evidence="12">
    <location>
        <begin position="593"/>
        <end position="771"/>
    </location>
</feature>
<feature type="transmembrane region" description="Helical" evidence="10">
    <location>
        <begin position="510"/>
        <end position="528"/>
    </location>
</feature>
<evidence type="ECO:0000256" key="4">
    <source>
        <dbReference type="ARBA" id="ARBA00022676"/>
    </source>
</evidence>
<feature type="transmembrane region" description="Helical" evidence="10">
    <location>
        <begin position="433"/>
        <end position="451"/>
    </location>
</feature>